<keyword evidence="1" id="KW-0812">Transmembrane</keyword>
<name>A0A419W8Y5_9BACT</name>
<feature type="signal peptide" evidence="2">
    <location>
        <begin position="1"/>
        <end position="29"/>
    </location>
</feature>
<dbReference type="PANTHER" id="PTHR44119:SF4">
    <property type="entry name" value="AEROBIC COBALTOCHELATASE SUBUNIT COBN"/>
    <property type="match status" value="1"/>
</dbReference>
<dbReference type="EMBL" id="RAPN01000001">
    <property type="protein sequence ID" value="RKD91909.1"/>
    <property type="molecule type" value="Genomic_DNA"/>
</dbReference>
<dbReference type="Proteomes" id="UP000283387">
    <property type="component" value="Unassembled WGS sequence"/>
</dbReference>
<accession>A0A419W8Y5</accession>
<evidence type="ECO:0000259" key="3">
    <source>
        <dbReference type="Pfam" id="PF02514"/>
    </source>
</evidence>
<evidence type="ECO:0000256" key="2">
    <source>
        <dbReference type="SAM" id="SignalP"/>
    </source>
</evidence>
<feature type="domain" description="CobN/magnesium chelatase" evidence="3">
    <location>
        <begin position="735"/>
        <end position="1179"/>
    </location>
</feature>
<evidence type="ECO:0000256" key="1">
    <source>
        <dbReference type="SAM" id="Phobius"/>
    </source>
</evidence>
<organism evidence="4 5">
    <name type="scientific">Mangrovibacterium diazotrophicum</name>
    <dbReference type="NCBI Taxonomy" id="1261403"/>
    <lineage>
        <taxon>Bacteria</taxon>
        <taxon>Pseudomonadati</taxon>
        <taxon>Bacteroidota</taxon>
        <taxon>Bacteroidia</taxon>
        <taxon>Marinilabiliales</taxon>
        <taxon>Prolixibacteraceae</taxon>
        <taxon>Mangrovibacterium</taxon>
    </lineage>
</organism>
<dbReference type="CDD" id="cd10150">
    <property type="entry name" value="CobN_like"/>
    <property type="match status" value="1"/>
</dbReference>
<gene>
    <name evidence="4" type="ORF">BC643_2278</name>
</gene>
<sequence>MCLRTNKTKYTILLLAMLLQLAFSSRTVAEAKPLRVSLLLSDSYTQLGERAAEAIKVATKDGKPIEVRVFPYSRYYQQEKQFVAESDLIFADVLHAEIVSQAVKELKQASRHGAKIYAVGADKLADSPEGVQLNYDAQVLDFYSQSGRENLKRMVLEKLRTDLAYPVAKQQVLQIPEYGLYNTEDGQFYSTLADYQAHRRTQEAGNPWVGLNIWRSDILSEQMESVNSHIQKLEEAGFNVLPYFGQVPLDELKTYFFRQDGKPLLSVVAGMSSWLGVNPDLQRETFKELNVPVINLVQVNDTLEAWEDSETGIALYKRTNALSIPEQSGMIQPIVTSVKDFDPATGAQEKVPAQRQLKRFVDRVKAFHLLQTKPNSKKRVALIYYSHPPGKESLGASYLNVMPQSLHNMLNRMQTEGYDLGGMDIREDNIYKQVMEHGRNVGDWAPAETAKLAQSGKAVLVPISLYKKWLSELSPKLVAEVEHHWGLPDTTSIMTWENSKKERFFVLPAVPCGNVLLMPQPVRGWTQGIDVMHHDITLPPHHQYLAFYLYLQHSFHADAVVHIGTHSTLEWLPGKETGLSESDVSEALIGHMVNIYPYIMDDVGEGLQAKRRSGAIILTHMTPPFTRLQLNPEVKELARLMSEYEVAESKSKLLSQAKLAAINEKAKAAGVLKDLGLTEIKEEKDFQLLEHYVEEILEQESPMGLHSFGESPAPKYLEETAKAIASQQDHLSGKAKEDWLNNIRQKLQATGKAELDALIAALNGQYIEAGSGNDPIRNPDALPTGKNFYAFDPSHLPSESVYKAGTQLAKDFISDYNVKHDGQFPDKVTFNLWSTECIRNEGIMEAQIMYLLGVRPKYDGYGKVVDVEIIPRRVLGRARVDVVMVPSGLYRDIFPTLMKLLDKAVKLAAKQNEVDNYIRLHTEAARQKLVEAGVGKAEAEKLALVRMFTTPEGAYGTGTNTMIEASGQWESDREVAQLYMKRMHFPYGEDYWGSVSNPKVTDKVLKDLLAQNLSGSKAVLHSRTSHLYGALDNDDFFQYLGGTALTVRALDGQTPDVMISNLTQKGNMRQESLDQFIGREMQTRYLNPEWINAMMDEGYAGSRFVRMMVTNLWGWQVTTPEAIDEGKWNRVYDTYVEDKYQLDLKRKFMQPENVYAYQVLLSQMMEVTRKDYWHADEKQMQTMLKAFNETVKQAGLSCNENVCDNPKLADYIGQELEKVPGLTTADLQVYREALKTIKKVDLSQQQMPENANLAQDQANPDQSYLPKSTVKGYQVEEVSKTQADNSKPLATPEFYRYLLLALIAVIAVAFFWKK</sequence>
<protein>
    <submittedName>
        <fullName evidence="4">Cobaltochelatase CobN subunit</fullName>
    </submittedName>
</protein>
<keyword evidence="2" id="KW-0732">Signal</keyword>
<feature type="chain" id="PRO_5019514519" evidence="2">
    <location>
        <begin position="30"/>
        <end position="1314"/>
    </location>
</feature>
<keyword evidence="5" id="KW-1185">Reference proteome</keyword>
<keyword evidence="1" id="KW-1133">Transmembrane helix</keyword>
<proteinExistence type="predicted"/>
<dbReference type="Pfam" id="PF02514">
    <property type="entry name" value="CobN-Mg_chel"/>
    <property type="match status" value="2"/>
</dbReference>
<comment type="caution">
    <text evidence="4">The sequence shown here is derived from an EMBL/GenBank/DDBJ whole genome shotgun (WGS) entry which is preliminary data.</text>
</comment>
<evidence type="ECO:0000313" key="4">
    <source>
        <dbReference type="EMBL" id="RKD91909.1"/>
    </source>
</evidence>
<dbReference type="PANTHER" id="PTHR44119">
    <property type="entry name" value="MAGNESIUM-CHELATASE SUBUNIT CHLH, CHLOROPLASTIC"/>
    <property type="match status" value="1"/>
</dbReference>
<reference evidence="4 5" key="1">
    <citation type="submission" date="2018-09" db="EMBL/GenBank/DDBJ databases">
        <title>Genomic Encyclopedia of Archaeal and Bacterial Type Strains, Phase II (KMG-II): from individual species to whole genera.</title>
        <authorList>
            <person name="Goeker M."/>
        </authorList>
    </citation>
    <scope>NUCLEOTIDE SEQUENCE [LARGE SCALE GENOMIC DNA]</scope>
    <source>
        <strain evidence="4 5">DSM 27148</strain>
    </source>
</reference>
<feature type="transmembrane region" description="Helical" evidence="1">
    <location>
        <begin position="1294"/>
        <end position="1312"/>
    </location>
</feature>
<evidence type="ECO:0000313" key="5">
    <source>
        <dbReference type="Proteomes" id="UP000283387"/>
    </source>
</evidence>
<dbReference type="InterPro" id="IPR003672">
    <property type="entry name" value="CobN/Mg_chltase"/>
</dbReference>
<keyword evidence="1" id="KW-0472">Membrane</keyword>
<feature type="domain" description="CobN/magnesium chelatase" evidence="3">
    <location>
        <begin position="141"/>
        <end position="728"/>
    </location>
</feature>